<gene>
    <name evidence="2" type="ORF">GCM10009754_73850</name>
</gene>
<keyword evidence="1" id="KW-0472">Membrane</keyword>
<protein>
    <submittedName>
        <fullName evidence="2">Uncharacterized protein</fullName>
    </submittedName>
</protein>
<proteinExistence type="predicted"/>
<accession>A0ABP5DSD3</accession>
<reference evidence="3" key="1">
    <citation type="journal article" date="2019" name="Int. J. Syst. Evol. Microbiol.">
        <title>The Global Catalogue of Microorganisms (GCM) 10K type strain sequencing project: providing services to taxonomists for standard genome sequencing and annotation.</title>
        <authorList>
            <consortium name="The Broad Institute Genomics Platform"/>
            <consortium name="The Broad Institute Genome Sequencing Center for Infectious Disease"/>
            <person name="Wu L."/>
            <person name="Ma J."/>
        </authorList>
    </citation>
    <scope>NUCLEOTIDE SEQUENCE [LARGE SCALE GENOMIC DNA]</scope>
    <source>
        <strain evidence="3">JCM 14545</strain>
    </source>
</reference>
<keyword evidence="1" id="KW-0812">Transmembrane</keyword>
<evidence type="ECO:0000256" key="1">
    <source>
        <dbReference type="SAM" id="Phobius"/>
    </source>
</evidence>
<sequence length="296" mass="32709">MLFYLHRARLIIIGLVLIGLGVGLLYLDAGRVLDAIADNLIGIGGVSLLGDFAARTIANVRMIELFKNALGSVFYGPFRTLVERMTRAPFYRYDTRINVTLSAANQGTDGKLFALVRCSHRTNEPLGARSFLCSPQRYNQDHYRQHGITDYWIVNPAHGLAAHDPETYALVDYRVNGISYEITRTVDGDEQTYTVIPQGASIPAGDTFVETYTYRVLIPQQAHWVSFTVDVPTCGYTIEVSHFDTNINRLSLSPFFASETEPRATTSTAAHPGPASVAVDGWIMPTSGTVITWTLN</sequence>
<evidence type="ECO:0000313" key="2">
    <source>
        <dbReference type="EMBL" id="GAA1985471.1"/>
    </source>
</evidence>
<dbReference type="EMBL" id="BAAANN010000042">
    <property type="protein sequence ID" value="GAA1985471.1"/>
    <property type="molecule type" value="Genomic_DNA"/>
</dbReference>
<name>A0ABP5DSD3_9PSEU</name>
<keyword evidence="3" id="KW-1185">Reference proteome</keyword>
<organism evidence="2 3">
    <name type="scientific">Amycolatopsis minnesotensis</name>
    <dbReference type="NCBI Taxonomy" id="337894"/>
    <lineage>
        <taxon>Bacteria</taxon>
        <taxon>Bacillati</taxon>
        <taxon>Actinomycetota</taxon>
        <taxon>Actinomycetes</taxon>
        <taxon>Pseudonocardiales</taxon>
        <taxon>Pseudonocardiaceae</taxon>
        <taxon>Amycolatopsis</taxon>
    </lineage>
</organism>
<dbReference type="Proteomes" id="UP001501116">
    <property type="component" value="Unassembled WGS sequence"/>
</dbReference>
<keyword evidence="1" id="KW-1133">Transmembrane helix</keyword>
<evidence type="ECO:0000313" key="3">
    <source>
        <dbReference type="Proteomes" id="UP001501116"/>
    </source>
</evidence>
<comment type="caution">
    <text evidence="2">The sequence shown here is derived from an EMBL/GenBank/DDBJ whole genome shotgun (WGS) entry which is preliminary data.</text>
</comment>
<feature type="transmembrane region" description="Helical" evidence="1">
    <location>
        <begin position="7"/>
        <end position="27"/>
    </location>
</feature>